<evidence type="ECO:0000259" key="8">
    <source>
        <dbReference type="PROSITE" id="PS50110"/>
    </source>
</evidence>
<dbReference type="eggNOG" id="COG0745">
    <property type="taxonomic scope" value="Bacteria"/>
</dbReference>
<comment type="caution">
    <text evidence="10">The sequence shown here is derived from an EMBL/GenBank/DDBJ whole genome shotgun (WGS) entry which is preliminary data.</text>
</comment>
<evidence type="ECO:0000256" key="2">
    <source>
        <dbReference type="ARBA" id="ARBA00023012"/>
    </source>
</evidence>
<dbReference type="InterPro" id="IPR011006">
    <property type="entry name" value="CheY-like_superfamily"/>
</dbReference>
<dbReference type="GO" id="GO:0006355">
    <property type="term" value="P:regulation of DNA-templated transcription"/>
    <property type="evidence" value="ECO:0007669"/>
    <property type="project" value="InterPro"/>
</dbReference>
<dbReference type="PROSITE" id="PS51755">
    <property type="entry name" value="OMPR_PHOB"/>
    <property type="match status" value="1"/>
</dbReference>
<feature type="modified residue" description="4-aspartylphosphate" evidence="6">
    <location>
        <position position="51"/>
    </location>
</feature>
<dbReference type="SUPFAM" id="SSF52172">
    <property type="entry name" value="CheY-like"/>
    <property type="match status" value="1"/>
</dbReference>
<dbReference type="Gene3D" id="1.10.10.10">
    <property type="entry name" value="Winged helix-like DNA-binding domain superfamily/Winged helix DNA-binding domain"/>
    <property type="match status" value="1"/>
</dbReference>
<dbReference type="GO" id="GO:0000156">
    <property type="term" value="F:phosphorelay response regulator activity"/>
    <property type="evidence" value="ECO:0007669"/>
    <property type="project" value="TreeGrafter"/>
</dbReference>
<dbReference type="EMBL" id="JPRJ01000020">
    <property type="protein sequence ID" value="KFF26120.1"/>
    <property type="molecule type" value="Genomic_DNA"/>
</dbReference>
<keyword evidence="1 6" id="KW-0597">Phosphoprotein</keyword>
<dbReference type="SMART" id="SM00448">
    <property type="entry name" value="REC"/>
    <property type="match status" value="1"/>
</dbReference>
<dbReference type="Proteomes" id="UP000028709">
    <property type="component" value="Unassembled WGS sequence"/>
</dbReference>
<protein>
    <submittedName>
        <fullName evidence="10">Transcriptional regulator</fullName>
    </submittedName>
</protein>
<dbReference type="Gene3D" id="6.10.250.690">
    <property type="match status" value="1"/>
</dbReference>
<dbReference type="STRING" id="558152.IQ37_11790"/>
<evidence type="ECO:0000256" key="7">
    <source>
        <dbReference type="PROSITE-ProRule" id="PRU01091"/>
    </source>
</evidence>
<dbReference type="GO" id="GO:0032993">
    <property type="term" value="C:protein-DNA complex"/>
    <property type="evidence" value="ECO:0007669"/>
    <property type="project" value="TreeGrafter"/>
</dbReference>
<accession>A0A086BB06</accession>
<evidence type="ECO:0000256" key="4">
    <source>
        <dbReference type="ARBA" id="ARBA00023125"/>
    </source>
</evidence>
<evidence type="ECO:0000256" key="5">
    <source>
        <dbReference type="ARBA" id="ARBA00023163"/>
    </source>
</evidence>
<dbReference type="GO" id="GO:0000976">
    <property type="term" value="F:transcription cis-regulatory region binding"/>
    <property type="evidence" value="ECO:0007669"/>
    <property type="project" value="TreeGrafter"/>
</dbReference>
<keyword evidence="11" id="KW-1185">Reference proteome</keyword>
<dbReference type="GO" id="GO:0005829">
    <property type="term" value="C:cytosol"/>
    <property type="evidence" value="ECO:0007669"/>
    <property type="project" value="TreeGrafter"/>
</dbReference>
<reference evidence="10 11" key="1">
    <citation type="submission" date="2014-07" db="EMBL/GenBank/DDBJ databases">
        <title>Genome of Chryseobacterium piperi CTM.</title>
        <authorList>
            <person name="Pipes S.E."/>
            <person name="Stropko S.J."/>
            <person name="Newman J.D."/>
        </authorList>
    </citation>
    <scope>NUCLEOTIDE SEQUENCE [LARGE SCALE GENOMIC DNA]</scope>
    <source>
        <strain evidence="10 11">CTM</strain>
    </source>
</reference>
<dbReference type="InterPro" id="IPR001867">
    <property type="entry name" value="OmpR/PhoB-type_DNA-bd"/>
</dbReference>
<dbReference type="Pfam" id="PF00072">
    <property type="entry name" value="Response_reg"/>
    <property type="match status" value="1"/>
</dbReference>
<dbReference type="RefSeq" id="WP_034685263.1">
    <property type="nucleotide sequence ID" value="NZ_CP023049.2"/>
</dbReference>
<evidence type="ECO:0000259" key="9">
    <source>
        <dbReference type="PROSITE" id="PS51755"/>
    </source>
</evidence>
<dbReference type="Gene3D" id="3.40.50.2300">
    <property type="match status" value="1"/>
</dbReference>
<dbReference type="PROSITE" id="PS50110">
    <property type="entry name" value="RESPONSE_REGULATORY"/>
    <property type="match status" value="1"/>
</dbReference>
<dbReference type="CDD" id="cd00383">
    <property type="entry name" value="trans_reg_C"/>
    <property type="match status" value="1"/>
</dbReference>
<sequence length="225" mass="25912">MKILIIEDHKELAANTTDYLKKEDYICEVASNAQEALEKIELFEYDCILLDLMLPDGHGLELLKHIKNVAPQASVIIVSAKNSLDTKLTGLDDGADDYITKPFSLPELHSRIKAVLRRKTPETNRHLNFNEITIDLESKECKINDQLINLTKKELNLLIYFINNQNRMLSKQAIASHLWGDYTYSIDNIDFVYQHLKNLRKKILDAGGKDYLQTVYGLGYKWIDK</sequence>
<evidence type="ECO:0000256" key="6">
    <source>
        <dbReference type="PROSITE-ProRule" id="PRU00169"/>
    </source>
</evidence>
<proteinExistence type="predicted"/>
<dbReference type="PANTHER" id="PTHR48111">
    <property type="entry name" value="REGULATOR OF RPOS"/>
    <property type="match status" value="1"/>
</dbReference>
<keyword evidence="2" id="KW-0902">Two-component regulatory system</keyword>
<name>A0A086BB06_9FLAO</name>
<feature type="DNA-binding region" description="OmpR/PhoB-type" evidence="7">
    <location>
        <begin position="124"/>
        <end position="224"/>
    </location>
</feature>
<feature type="domain" description="OmpR/PhoB-type" evidence="9">
    <location>
        <begin position="124"/>
        <end position="224"/>
    </location>
</feature>
<keyword evidence="5" id="KW-0804">Transcription</keyword>
<evidence type="ECO:0000256" key="3">
    <source>
        <dbReference type="ARBA" id="ARBA00023015"/>
    </source>
</evidence>
<organism evidence="10 11">
    <name type="scientific">Chryseobacterium piperi</name>
    <dbReference type="NCBI Taxonomy" id="558152"/>
    <lineage>
        <taxon>Bacteria</taxon>
        <taxon>Pseudomonadati</taxon>
        <taxon>Bacteroidota</taxon>
        <taxon>Flavobacteriia</taxon>
        <taxon>Flavobacteriales</taxon>
        <taxon>Weeksellaceae</taxon>
        <taxon>Chryseobacterium group</taxon>
        <taxon>Chryseobacterium</taxon>
    </lineage>
</organism>
<dbReference type="OrthoDB" id="9790442at2"/>
<evidence type="ECO:0000256" key="1">
    <source>
        <dbReference type="ARBA" id="ARBA00022553"/>
    </source>
</evidence>
<feature type="domain" description="Response regulatory" evidence="8">
    <location>
        <begin position="2"/>
        <end position="116"/>
    </location>
</feature>
<dbReference type="AlphaFoldDB" id="A0A086BB06"/>
<keyword evidence="3" id="KW-0805">Transcription regulation</keyword>
<dbReference type="Pfam" id="PF00486">
    <property type="entry name" value="Trans_reg_C"/>
    <property type="match status" value="1"/>
</dbReference>
<dbReference type="InterPro" id="IPR036388">
    <property type="entry name" value="WH-like_DNA-bd_sf"/>
</dbReference>
<dbReference type="KEGG" id="cpip:CJF12_17375"/>
<keyword evidence="4 7" id="KW-0238">DNA-binding</keyword>
<dbReference type="PANTHER" id="PTHR48111:SF22">
    <property type="entry name" value="REGULATOR OF RPOS"/>
    <property type="match status" value="1"/>
</dbReference>
<dbReference type="InterPro" id="IPR001789">
    <property type="entry name" value="Sig_transdc_resp-reg_receiver"/>
</dbReference>
<evidence type="ECO:0000313" key="11">
    <source>
        <dbReference type="Proteomes" id="UP000028709"/>
    </source>
</evidence>
<evidence type="ECO:0000313" key="10">
    <source>
        <dbReference type="EMBL" id="KFF26120.1"/>
    </source>
</evidence>
<dbReference type="SMART" id="SM00862">
    <property type="entry name" value="Trans_reg_C"/>
    <property type="match status" value="1"/>
</dbReference>
<dbReference type="InterPro" id="IPR039420">
    <property type="entry name" value="WalR-like"/>
</dbReference>
<gene>
    <name evidence="10" type="ORF">IQ37_11790</name>
</gene>